<evidence type="ECO:0000313" key="2">
    <source>
        <dbReference type="Proteomes" id="UP001341281"/>
    </source>
</evidence>
<gene>
    <name evidence="1" type="ORF">U9M48_011136</name>
</gene>
<dbReference type="Proteomes" id="UP001341281">
    <property type="component" value="Chromosome 02"/>
</dbReference>
<protein>
    <submittedName>
        <fullName evidence="1">Uncharacterized protein</fullName>
    </submittedName>
</protein>
<reference evidence="1 2" key="1">
    <citation type="submission" date="2024-02" db="EMBL/GenBank/DDBJ databases">
        <title>High-quality chromosome-scale genome assembly of Pensacola bahiagrass (Paspalum notatum Flugge var. saurae).</title>
        <authorList>
            <person name="Vega J.M."/>
            <person name="Podio M."/>
            <person name="Orjuela J."/>
            <person name="Siena L.A."/>
            <person name="Pessino S.C."/>
            <person name="Combes M.C."/>
            <person name="Mariac C."/>
            <person name="Albertini E."/>
            <person name="Pupilli F."/>
            <person name="Ortiz J.P.A."/>
            <person name="Leblanc O."/>
        </authorList>
    </citation>
    <scope>NUCLEOTIDE SEQUENCE [LARGE SCALE GENOMIC DNA]</scope>
    <source>
        <strain evidence="1">R1</strain>
        <tissue evidence="1">Leaf</tissue>
    </source>
</reference>
<dbReference type="AlphaFoldDB" id="A0AAQ3WH68"/>
<accession>A0AAQ3WH68</accession>
<sequence length="96" mass="10350">MLGALHVPSGLNTYCHVISLKRTIISYSSQVSLKGELPDSSLSVVSVIWQELTGDCWHLLGDTFAGLPGSATLAVQQPGTLADRLSSRLHDCVSRW</sequence>
<proteinExistence type="predicted"/>
<dbReference type="EMBL" id="CP144746">
    <property type="protein sequence ID" value="WVZ61226.1"/>
    <property type="molecule type" value="Genomic_DNA"/>
</dbReference>
<name>A0AAQ3WH68_PASNO</name>
<keyword evidence="2" id="KW-1185">Reference proteome</keyword>
<organism evidence="1 2">
    <name type="scientific">Paspalum notatum var. saurae</name>
    <dbReference type="NCBI Taxonomy" id="547442"/>
    <lineage>
        <taxon>Eukaryota</taxon>
        <taxon>Viridiplantae</taxon>
        <taxon>Streptophyta</taxon>
        <taxon>Embryophyta</taxon>
        <taxon>Tracheophyta</taxon>
        <taxon>Spermatophyta</taxon>
        <taxon>Magnoliopsida</taxon>
        <taxon>Liliopsida</taxon>
        <taxon>Poales</taxon>
        <taxon>Poaceae</taxon>
        <taxon>PACMAD clade</taxon>
        <taxon>Panicoideae</taxon>
        <taxon>Andropogonodae</taxon>
        <taxon>Paspaleae</taxon>
        <taxon>Paspalinae</taxon>
        <taxon>Paspalum</taxon>
    </lineage>
</organism>
<evidence type="ECO:0000313" key="1">
    <source>
        <dbReference type="EMBL" id="WVZ61226.1"/>
    </source>
</evidence>